<dbReference type="Proteomes" id="UP001230685">
    <property type="component" value="Unassembled WGS sequence"/>
</dbReference>
<gene>
    <name evidence="8" type="ORF">Q5H91_01575</name>
</gene>
<dbReference type="NCBIfam" id="TIGR01930">
    <property type="entry name" value="AcCoA-C-Actrans"/>
    <property type="match status" value="1"/>
</dbReference>
<dbReference type="PANTHER" id="PTHR18919">
    <property type="entry name" value="ACETYL-COA C-ACYLTRANSFERASE"/>
    <property type="match status" value="1"/>
</dbReference>
<name>A0ABT9EG74_9SPHN</name>
<dbReference type="EC" id="2.3.1.16" evidence="8"/>
<feature type="domain" description="Thiolase N-terminal" evidence="6">
    <location>
        <begin position="126"/>
        <end position="383"/>
    </location>
</feature>
<keyword evidence="9" id="KW-1185">Reference proteome</keyword>
<dbReference type="EMBL" id="JAUUDS010000001">
    <property type="protein sequence ID" value="MDP1025894.1"/>
    <property type="molecule type" value="Genomic_DNA"/>
</dbReference>
<proteinExistence type="inferred from homology"/>
<keyword evidence="2 4" id="KW-0808">Transferase</keyword>
<feature type="compositionally biased region" description="Basic and acidic residues" evidence="5">
    <location>
        <begin position="41"/>
        <end position="56"/>
    </location>
</feature>
<comment type="caution">
    <text evidence="8">The sequence shown here is derived from an EMBL/GenBank/DDBJ whole genome shotgun (WGS) entry which is preliminary data.</text>
</comment>
<keyword evidence="3 4" id="KW-0012">Acyltransferase</keyword>
<dbReference type="InterPro" id="IPR002155">
    <property type="entry name" value="Thiolase"/>
</dbReference>
<dbReference type="Pfam" id="PF00108">
    <property type="entry name" value="Thiolase_N"/>
    <property type="match status" value="1"/>
</dbReference>
<dbReference type="InterPro" id="IPR016039">
    <property type="entry name" value="Thiolase-like"/>
</dbReference>
<organism evidence="8 9">
    <name type="scientific">Sphingomonas aurea</name>
    <dbReference type="NCBI Taxonomy" id="3063994"/>
    <lineage>
        <taxon>Bacteria</taxon>
        <taxon>Pseudomonadati</taxon>
        <taxon>Pseudomonadota</taxon>
        <taxon>Alphaproteobacteria</taxon>
        <taxon>Sphingomonadales</taxon>
        <taxon>Sphingomonadaceae</taxon>
        <taxon>Sphingomonas</taxon>
    </lineage>
</organism>
<dbReference type="Pfam" id="PF02803">
    <property type="entry name" value="Thiolase_C"/>
    <property type="match status" value="1"/>
</dbReference>
<dbReference type="CDD" id="cd00751">
    <property type="entry name" value="thiolase"/>
    <property type="match status" value="1"/>
</dbReference>
<feature type="domain" description="Thiolase C-terminal" evidence="7">
    <location>
        <begin position="392"/>
        <end position="512"/>
    </location>
</feature>
<feature type="region of interest" description="Disordered" evidence="5">
    <location>
        <begin position="1"/>
        <end position="88"/>
    </location>
</feature>
<dbReference type="GO" id="GO:0003988">
    <property type="term" value="F:acetyl-CoA C-acyltransferase activity"/>
    <property type="evidence" value="ECO:0007669"/>
    <property type="project" value="UniProtKB-EC"/>
</dbReference>
<sequence>MPAASITPRPDQVAIDAQHVDREQHAVLRAQRPVLGQPRTGEPRDRGRDEDHESPSRHPPPQVERDDQRRTHPRDRGKPFDRVGKCFHAPARSGPRGFCYRRRATLDRDQPETLREALSAMATEPVVILSYARTPMGSFQGALAGASATELGAAAVRGAVDRAGVSAEAVERIYMGCVLPAGLGQAPARQAAIGAGLGTHVEATTVNKMCGSGMQAAIMAADALAAGSADLLVAGGMESMTNAPFLSKKHRAGARIGHDTLYDHMYLDGLEDAYEPGRLMGSFAEDTAAEYQFTRAAMDDYAIESLHRAQRAQTDGSFAQEIVPVAIKTRKGVETVSLDEQPARGDVAKIPTLKPAFSKEGTITAANASSISDGAAALVMARADAAERIGAKPIARVVAHAAHAHAPALFTTAPVFAIRKVLDKAGWTAADVDLFEINEAFAAVAMIAMRDLDLPHDKVNVHGGACALGHPIGASGARVIATLLSALEKTGGKRGVAALCIGGGEATALAVEMID</sequence>
<evidence type="ECO:0000313" key="9">
    <source>
        <dbReference type="Proteomes" id="UP001230685"/>
    </source>
</evidence>
<dbReference type="Gene3D" id="3.40.47.10">
    <property type="match status" value="1"/>
</dbReference>
<evidence type="ECO:0000256" key="2">
    <source>
        <dbReference type="ARBA" id="ARBA00022679"/>
    </source>
</evidence>
<accession>A0ABT9EG74</accession>
<dbReference type="PANTHER" id="PTHR18919:SF138">
    <property type="entry name" value="ACETYL-COA C-ACETYLTRANSFERASE"/>
    <property type="match status" value="1"/>
</dbReference>
<dbReference type="InterPro" id="IPR020610">
    <property type="entry name" value="Thiolase_AS"/>
</dbReference>
<dbReference type="SUPFAM" id="SSF53901">
    <property type="entry name" value="Thiolase-like"/>
    <property type="match status" value="2"/>
</dbReference>
<evidence type="ECO:0000259" key="6">
    <source>
        <dbReference type="Pfam" id="PF00108"/>
    </source>
</evidence>
<evidence type="ECO:0000259" key="7">
    <source>
        <dbReference type="Pfam" id="PF02803"/>
    </source>
</evidence>
<evidence type="ECO:0000313" key="8">
    <source>
        <dbReference type="EMBL" id="MDP1025894.1"/>
    </source>
</evidence>
<evidence type="ECO:0000256" key="1">
    <source>
        <dbReference type="ARBA" id="ARBA00010982"/>
    </source>
</evidence>
<evidence type="ECO:0000256" key="3">
    <source>
        <dbReference type="ARBA" id="ARBA00023315"/>
    </source>
</evidence>
<reference evidence="8 9" key="1">
    <citation type="submission" date="2023-07" db="EMBL/GenBank/DDBJ databases">
        <authorList>
            <person name="Kim M.K."/>
        </authorList>
    </citation>
    <scope>NUCLEOTIDE SEQUENCE [LARGE SCALE GENOMIC DNA]</scope>
    <source>
        <strain evidence="8 9">KR1UV-12</strain>
    </source>
</reference>
<protein>
    <submittedName>
        <fullName evidence="8">Acetyl-CoA C-acyltransferase</fullName>
        <ecNumber evidence="8">2.3.1.16</ecNumber>
    </submittedName>
</protein>
<feature type="compositionally biased region" description="Basic and acidic residues" evidence="5">
    <location>
        <begin position="63"/>
        <end position="84"/>
    </location>
</feature>
<evidence type="ECO:0000256" key="4">
    <source>
        <dbReference type="RuleBase" id="RU003557"/>
    </source>
</evidence>
<dbReference type="InterPro" id="IPR020617">
    <property type="entry name" value="Thiolase_C"/>
</dbReference>
<evidence type="ECO:0000256" key="5">
    <source>
        <dbReference type="SAM" id="MobiDB-lite"/>
    </source>
</evidence>
<comment type="similarity">
    <text evidence="1 4">Belongs to the thiolase-like superfamily. Thiolase family.</text>
</comment>
<dbReference type="InterPro" id="IPR020616">
    <property type="entry name" value="Thiolase_N"/>
</dbReference>
<dbReference type="PROSITE" id="PS00099">
    <property type="entry name" value="THIOLASE_3"/>
    <property type="match status" value="1"/>
</dbReference>